<organism evidence="4 5">
    <name type="scientific">Ficus carica</name>
    <name type="common">Common fig</name>
    <dbReference type="NCBI Taxonomy" id="3494"/>
    <lineage>
        <taxon>Eukaryota</taxon>
        <taxon>Viridiplantae</taxon>
        <taxon>Streptophyta</taxon>
        <taxon>Embryophyta</taxon>
        <taxon>Tracheophyta</taxon>
        <taxon>Spermatophyta</taxon>
        <taxon>Magnoliopsida</taxon>
        <taxon>eudicotyledons</taxon>
        <taxon>Gunneridae</taxon>
        <taxon>Pentapetalae</taxon>
        <taxon>rosids</taxon>
        <taxon>fabids</taxon>
        <taxon>Rosales</taxon>
        <taxon>Moraceae</taxon>
        <taxon>Ficeae</taxon>
        <taxon>Ficus</taxon>
    </lineage>
</organism>
<dbReference type="Proteomes" id="UP001187192">
    <property type="component" value="Unassembled WGS sequence"/>
</dbReference>
<accession>A0AA88CRE1</accession>
<keyword evidence="2" id="KW-0812">Transmembrane</keyword>
<feature type="domain" description="Late embryogenesis abundant protein LEA-2 subgroup" evidence="3">
    <location>
        <begin position="101"/>
        <end position="202"/>
    </location>
</feature>
<name>A0AA88CRE1_FICCA</name>
<dbReference type="Pfam" id="PF03168">
    <property type="entry name" value="LEA_2"/>
    <property type="match status" value="1"/>
</dbReference>
<reference evidence="4" key="1">
    <citation type="submission" date="2023-07" db="EMBL/GenBank/DDBJ databases">
        <title>draft genome sequence of fig (Ficus carica).</title>
        <authorList>
            <person name="Takahashi T."/>
            <person name="Nishimura K."/>
        </authorList>
    </citation>
    <scope>NUCLEOTIDE SEQUENCE</scope>
</reference>
<proteinExistence type="predicted"/>
<dbReference type="AlphaFoldDB" id="A0AA88CRE1"/>
<evidence type="ECO:0000259" key="3">
    <source>
        <dbReference type="Pfam" id="PF03168"/>
    </source>
</evidence>
<keyword evidence="2" id="KW-1133">Transmembrane helix</keyword>
<evidence type="ECO:0000313" key="5">
    <source>
        <dbReference type="Proteomes" id="UP001187192"/>
    </source>
</evidence>
<feature type="region of interest" description="Disordered" evidence="1">
    <location>
        <begin position="1"/>
        <end position="26"/>
    </location>
</feature>
<sequence>MAEYQNNQQEYPFVPANRHHRSDAESNTLYSNELKRKKKIKLAIYIAAFAVFQGIVITIFALTVMRVKSPKLRLGNNIRFQNLTTETEQSPSFDMSFTAQVRVKNPNFGPYKFHDTTATFAYDGVTVGEVLIPKSKAGLKSTKKINVAVNLSSRALQSSGTSKLGNELSGGALTLTSKAEMSGKVELMLMMKKKKSAEMDCTITVDVSAKAVRSLQCK</sequence>
<gene>
    <name evidence="4" type="ORF">TIFTF001_003430</name>
</gene>
<dbReference type="InterPro" id="IPR004864">
    <property type="entry name" value="LEA_2"/>
</dbReference>
<dbReference type="PANTHER" id="PTHR31852">
    <property type="entry name" value="LATE EMBRYOGENESIS ABUNDANT (LEA) HYDROXYPROLINE-RICH GLYCOPROTEIN FAMILY"/>
    <property type="match status" value="1"/>
</dbReference>
<feature type="transmembrane region" description="Helical" evidence="2">
    <location>
        <begin position="42"/>
        <end position="65"/>
    </location>
</feature>
<evidence type="ECO:0000313" key="4">
    <source>
        <dbReference type="EMBL" id="GMN31868.1"/>
    </source>
</evidence>
<keyword evidence="2" id="KW-0472">Membrane</keyword>
<comment type="caution">
    <text evidence="4">The sequence shown here is derived from an EMBL/GenBank/DDBJ whole genome shotgun (WGS) entry which is preliminary data.</text>
</comment>
<evidence type="ECO:0000256" key="1">
    <source>
        <dbReference type="SAM" id="MobiDB-lite"/>
    </source>
</evidence>
<protein>
    <recommendedName>
        <fullName evidence="3">Late embryogenesis abundant protein LEA-2 subgroup domain-containing protein</fullName>
    </recommendedName>
</protein>
<feature type="compositionally biased region" description="Polar residues" evidence="1">
    <location>
        <begin position="1"/>
        <end position="10"/>
    </location>
</feature>
<dbReference type="EMBL" id="BTGU01000003">
    <property type="protein sequence ID" value="GMN31868.1"/>
    <property type="molecule type" value="Genomic_DNA"/>
</dbReference>
<keyword evidence="5" id="KW-1185">Reference proteome</keyword>
<dbReference type="Gene3D" id="2.60.40.1820">
    <property type="match status" value="1"/>
</dbReference>
<dbReference type="InterPro" id="IPR055301">
    <property type="entry name" value="Lea14-like_2"/>
</dbReference>
<evidence type="ECO:0000256" key="2">
    <source>
        <dbReference type="SAM" id="Phobius"/>
    </source>
</evidence>